<dbReference type="PANTHER" id="PTHR46895">
    <property type="entry name" value="PROTEIN CBG20548-RELATED"/>
    <property type="match status" value="1"/>
</dbReference>
<proteinExistence type="predicted"/>
<reference evidence="7 8" key="1">
    <citation type="journal article" date="2017" name="Curr. Biol.">
        <title>Genome architecture and evolution of a unichromosomal asexual nematode.</title>
        <authorList>
            <person name="Fradin H."/>
            <person name="Zegar C."/>
            <person name="Gutwein M."/>
            <person name="Lucas J."/>
            <person name="Kovtun M."/>
            <person name="Corcoran D."/>
            <person name="Baugh L.R."/>
            <person name="Kiontke K."/>
            <person name="Gunsalus K."/>
            <person name="Fitch D.H."/>
            <person name="Piano F."/>
        </authorList>
    </citation>
    <scope>NUCLEOTIDE SEQUENCE [LARGE SCALE GENOMIC DNA]</scope>
    <source>
        <strain evidence="7">PF1309</strain>
    </source>
</reference>
<dbReference type="AlphaFoldDB" id="A0A2A2J696"/>
<protein>
    <recommendedName>
        <fullName evidence="6">G-protein coupled receptors family 1 profile domain-containing protein</fullName>
    </recommendedName>
</protein>
<sequence length="254" mass="29013">MLACAAMSDMLYLICMFPNQLALFPSMFSYSCIDPKNQTPRTCYTEFAYFYVKYKTNFTFLVNFFSTASSCNLWCRQMSKAERHVTVTVVAIVTAYVFTHLPSMLVYIYVNFIVEEDFLKTEANQTLVFVSSSVVTMGKVLNFLLYCLSSKHFRIQMKKKLMCLMCKRTEFTMIMRGDSAGQAGAGTQLTRSDINIRDLSDLSRILDQWLGAGKNLRIWVAKQSINRNRFEDETGEIDTSVRSATDSPLQPISV</sequence>
<organism evidence="7 8">
    <name type="scientific">Diploscapter pachys</name>
    <dbReference type="NCBI Taxonomy" id="2018661"/>
    <lineage>
        <taxon>Eukaryota</taxon>
        <taxon>Metazoa</taxon>
        <taxon>Ecdysozoa</taxon>
        <taxon>Nematoda</taxon>
        <taxon>Chromadorea</taxon>
        <taxon>Rhabditida</taxon>
        <taxon>Rhabditina</taxon>
        <taxon>Rhabditomorpha</taxon>
        <taxon>Rhabditoidea</taxon>
        <taxon>Rhabditidae</taxon>
        <taxon>Diploscapter</taxon>
    </lineage>
</organism>
<feature type="domain" description="G-protein coupled receptors family 1 profile" evidence="6">
    <location>
        <begin position="1"/>
        <end position="146"/>
    </location>
</feature>
<dbReference type="PROSITE" id="PS50262">
    <property type="entry name" value="G_PROTEIN_RECEP_F1_2"/>
    <property type="match status" value="1"/>
</dbReference>
<keyword evidence="3 5" id="KW-1133">Transmembrane helix</keyword>
<evidence type="ECO:0000256" key="4">
    <source>
        <dbReference type="ARBA" id="ARBA00023136"/>
    </source>
</evidence>
<keyword evidence="4 5" id="KW-0472">Membrane</keyword>
<evidence type="ECO:0000256" key="3">
    <source>
        <dbReference type="ARBA" id="ARBA00022989"/>
    </source>
</evidence>
<dbReference type="Proteomes" id="UP000218231">
    <property type="component" value="Unassembled WGS sequence"/>
</dbReference>
<feature type="transmembrane region" description="Helical" evidence="5">
    <location>
        <begin position="87"/>
        <end position="114"/>
    </location>
</feature>
<dbReference type="SUPFAM" id="SSF81321">
    <property type="entry name" value="Family A G protein-coupled receptor-like"/>
    <property type="match status" value="1"/>
</dbReference>
<comment type="subcellular location">
    <subcellularLocation>
        <location evidence="1">Membrane</location>
    </subcellularLocation>
</comment>
<dbReference type="EMBL" id="LIAE01010659">
    <property type="protein sequence ID" value="PAV57002.1"/>
    <property type="molecule type" value="Genomic_DNA"/>
</dbReference>
<keyword evidence="8" id="KW-1185">Reference proteome</keyword>
<evidence type="ECO:0000313" key="7">
    <source>
        <dbReference type="EMBL" id="PAV57002.1"/>
    </source>
</evidence>
<comment type="caution">
    <text evidence="7">The sequence shown here is derived from an EMBL/GenBank/DDBJ whole genome shotgun (WGS) entry which is preliminary data.</text>
</comment>
<feature type="transmembrane region" description="Helical" evidence="5">
    <location>
        <begin position="126"/>
        <end position="148"/>
    </location>
</feature>
<dbReference type="OrthoDB" id="10011262at2759"/>
<dbReference type="GO" id="GO:0016020">
    <property type="term" value="C:membrane"/>
    <property type="evidence" value="ECO:0007669"/>
    <property type="project" value="UniProtKB-SubCell"/>
</dbReference>
<dbReference type="PANTHER" id="PTHR46895:SF2">
    <property type="entry name" value="G-PROTEIN COUPLED RECEPTORS FAMILY 1 PROFILE DOMAIN-CONTAINING PROTEIN"/>
    <property type="match status" value="1"/>
</dbReference>
<accession>A0A2A2J696</accession>
<name>A0A2A2J696_9BILA</name>
<evidence type="ECO:0000256" key="5">
    <source>
        <dbReference type="SAM" id="Phobius"/>
    </source>
</evidence>
<gene>
    <name evidence="7" type="ORF">WR25_01859</name>
</gene>
<keyword evidence="2 5" id="KW-0812">Transmembrane</keyword>
<evidence type="ECO:0000256" key="1">
    <source>
        <dbReference type="ARBA" id="ARBA00004370"/>
    </source>
</evidence>
<dbReference type="InterPro" id="IPR017452">
    <property type="entry name" value="GPCR_Rhodpsn_7TM"/>
</dbReference>
<dbReference type="Gene3D" id="1.20.1070.10">
    <property type="entry name" value="Rhodopsin 7-helix transmembrane proteins"/>
    <property type="match status" value="1"/>
</dbReference>
<evidence type="ECO:0000259" key="6">
    <source>
        <dbReference type="PROSITE" id="PS50262"/>
    </source>
</evidence>
<evidence type="ECO:0000256" key="2">
    <source>
        <dbReference type="ARBA" id="ARBA00022692"/>
    </source>
</evidence>
<evidence type="ECO:0000313" key="8">
    <source>
        <dbReference type="Proteomes" id="UP000218231"/>
    </source>
</evidence>